<evidence type="ECO:0000313" key="7">
    <source>
        <dbReference type="Proteomes" id="UP000618591"/>
    </source>
</evidence>
<dbReference type="EMBL" id="BMDW01000012">
    <property type="protein sequence ID" value="GGA51238.1"/>
    <property type="molecule type" value="Genomic_DNA"/>
</dbReference>
<dbReference type="Gene3D" id="1.20.120.550">
    <property type="entry name" value="Membrane associated eicosanoid/glutathione metabolism-like domain"/>
    <property type="match status" value="1"/>
</dbReference>
<feature type="transmembrane region" description="Helical" evidence="5">
    <location>
        <begin position="106"/>
        <end position="129"/>
    </location>
</feature>
<proteinExistence type="predicted"/>
<evidence type="ECO:0000256" key="2">
    <source>
        <dbReference type="ARBA" id="ARBA00022692"/>
    </source>
</evidence>
<evidence type="ECO:0000256" key="3">
    <source>
        <dbReference type="ARBA" id="ARBA00022989"/>
    </source>
</evidence>
<evidence type="ECO:0000256" key="4">
    <source>
        <dbReference type="ARBA" id="ARBA00023136"/>
    </source>
</evidence>
<dbReference type="InterPro" id="IPR001129">
    <property type="entry name" value="Membr-assoc_MAPEG"/>
</dbReference>
<reference evidence="7" key="1">
    <citation type="journal article" date="2019" name="Int. J. Syst. Evol. Microbiol.">
        <title>The Global Catalogue of Microorganisms (GCM) 10K type strain sequencing project: providing services to taxonomists for standard genome sequencing and annotation.</title>
        <authorList>
            <consortium name="The Broad Institute Genomics Platform"/>
            <consortium name="The Broad Institute Genome Sequencing Center for Infectious Disease"/>
            <person name="Wu L."/>
            <person name="Ma J."/>
        </authorList>
    </citation>
    <scope>NUCLEOTIDE SEQUENCE [LARGE SCALE GENOMIC DNA]</scope>
    <source>
        <strain evidence="7">CGMCC 1.10106</strain>
    </source>
</reference>
<evidence type="ECO:0000256" key="1">
    <source>
        <dbReference type="ARBA" id="ARBA00004370"/>
    </source>
</evidence>
<keyword evidence="2 5" id="KW-0812">Transmembrane</keyword>
<comment type="subcellular location">
    <subcellularLocation>
        <location evidence="1">Membrane</location>
    </subcellularLocation>
</comment>
<organism evidence="6 7">
    <name type="scientific">Sphingomonas psychrolutea</name>
    <dbReference type="NCBI Taxonomy" id="1259676"/>
    <lineage>
        <taxon>Bacteria</taxon>
        <taxon>Pseudomonadati</taxon>
        <taxon>Pseudomonadota</taxon>
        <taxon>Alphaproteobacteria</taxon>
        <taxon>Sphingomonadales</taxon>
        <taxon>Sphingomonadaceae</taxon>
        <taxon>Sphingomonas</taxon>
    </lineage>
</organism>
<feature type="transmembrane region" description="Helical" evidence="5">
    <location>
        <begin position="56"/>
        <end position="72"/>
    </location>
</feature>
<dbReference type="Proteomes" id="UP000618591">
    <property type="component" value="Unassembled WGS sequence"/>
</dbReference>
<dbReference type="SUPFAM" id="SSF161084">
    <property type="entry name" value="MAPEG domain-like"/>
    <property type="match status" value="1"/>
</dbReference>
<comment type="caution">
    <text evidence="6">The sequence shown here is derived from an EMBL/GenBank/DDBJ whole genome shotgun (WGS) entry which is preliminary data.</text>
</comment>
<keyword evidence="4 5" id="KW-0472">Membrane</keyword>
<protein>
    <submittedName>
        <fullName evidence="6">Glutathione S-transferase</fullName>
    </submittedName>
</protein>
<sequence length="145" mass="15152">MGSIILPITLMTAGAAAILNLWLALRTGAVRTKAKVSIGDGGNEMLIRRMRAHANFVEYAPFIIILIGLLEFSTGTSLWLWVASALFLVARIAHPLGMDGLPAGRMIGTLLTFVLLLGLGGYAVTLPFLPHGATGTPAVSAMPAG</sequence>
<accession>A0ABQ1GX72</accession>
<gene>
    <name evidence="6" type="ORF">GCM10011395_21990</name>
</gene>
<keyword evidence="7" id="KW-1185">Reference proteome</keyword>
<name>A0ABQ1GX72_9SPHN</name>
<dbReference type="PANTHER" id="PTHR35814">
    <property type="match status" value="1"/>
</dbReference>
<feature type="transmembrane region" description="Helical" evidence="5">
    <location>
        <begin position="78"/>
        <end position="94"/>
    </location>
</feature>
<keyword evidence="3 5" id="KW-1133">Transmembrane helix</keyword>
<evidence type="ECO:0000313" key="6">
    <source>
        <dbReference type="EMBL" id="GGA51238.1"/>
    </source>
</evidence>
<dbReference type="PANTHER" id="PTHR35814:SF1">
    <property type="entry name" value="GLUTATHIONE S-TRANSFERASE-RELATED"/>
    <property type="match status" value="1"/>
</dbReference>
<feature type="transmembrane region" description="Helical" evidence="5">
    <location>
        <begin position="6"/>
        <end position="25"/>
    </location>
</feature>
<dbReference type="InterPro" id="IPR023352">
    <property type="entry name" value="MAPEG-like_dom_sf"/>
</dbReference>
<dbReference type="Pfam" id="PF01124">
    <property type="entry name" value="MAPEG"/>
    <property type="match status" value="1"/>
</dbReference>
<evidence type="ECO:0000256" key="5">
    <source>
        <dbReference type="SAM" id="Phobius"/>
    </source>
</evidence>